<keyword evidence="2" id="KW-0472">Membrane</keyword>
<reference evidence="3" key="2">
    <citation type="submission" date="2023-05" db="EMBL/GenBank/DDBJ databases">
        <authorList>
            <consortium name="Lawrence Berkeley National Laboratory"/>
            <person name="Steindorff A."/>
            <person name="Hensen N."/>
            <person name="Bonometti L."/>
            <person name="Westerberg I."/>
            <person name="Brannstrom I.O."/>
            <person name="Guillou S."/>
            <person name="Cros-Aarteil S."/>
            <person name="Calhoun S."/>
            <person name="Haridas S."/>
            <person name="Kuo A."/>
            <person name="Mondo S."/>
            <person name="Pangilinan J."/>
            <person name="Riley R."/>
            <person name="Labutti K."/>
            <person name="Andreopoulos B."/>
            <person name="Lipzen A."/>
            <person name="Chen C."/>
            <person name="Yanf M."/>
            <person name="Daum C."/>
            <person name="Ng V."/>
            <person name="Clum A."/>
            <person name="Ohm R."/>
            <person name="Martin F."/>
            <person name="Silar P."/>
            <person name="Natvig D."/>
            <person name="Lalanne C."/>
            <person name="Gautier V."/>
            <person name="Ament-Velasquez S.L."/>
            <person name="Kruys A."/>
            <person name="Hutchinson M.I."/>
            <person name="Powell A.J."/>
            <person name="Barry K."/>
            <person name="Miller A.N."/>
            <person name="Grigoriev I.V."/>
            <person name="Debuchy R."/>
            <person name="Gladieux P."/>
            <person name="Thoren M.H."/>
            <person name="Johannesson H."/>
        </authorList>
    </citation>
    <scope>NUCLEOTIDE SEQUENCE</scope>
    <source>
        <strain evidence="3">CBS 141.50</strain>
    </source>
</reference>
<feature type="region of interest" description="Disordered" evidence="1">
    <location>
        <begin position="61"/>
        <end position="86"/>
    </location>
</feature>
<evidence type="ECO:0000313" key="4">
    <source>
        <dbReference type="Proteomes" id="UP001302676"/>
    </source>
</evidence>
<dbReference type="RefSeq" id="XP_062638670.1">
    <property type="nucleotide sequence ID" value="XM_062780052.1"/>
</dbReference>
<comment type="caution">
    <text evidence="3">The sequence shown here is derived from an EMBL/GenBank/DDBJ whole genome shotgun (WGS) entry which is preliminary data.</text>
</comment>
<organism evidence="3 4">
    <name type="scientific">Dichotomopilus funicola</name>
    <dbReference type="NCBI Taxonomy" id="1934379"/>
    <lineage>
        <taxon>Eukaryota</taxon>
        <taxon>Fungi</taxon>
        <taxon>Dikarya</taxon>
        <taxon>Ascomycota</taxon>
        <taxon>Pezizomycotina</taxon>
        <taxon>Sordariomycetes</taxon>
        <taxon>Sordariomycetidae</taxon>
        <taxon>Sordariales</taxon>
        <taxon>Chaetomiaceae</taxon>
        <taxon>Dichotomopilus</taxon>
    </lineage>
</organism>
<feature type="transmembrane region" description="Helical" evidence="2">
    <location>
        <begin position="301"/>
        <end position="322"/>
    </location>
</feature>
<proteinExistence type="predicted"/>
<protein>
    <submittedName>
        <fullName evidence="3">Uncharacterized protein</fullName>
    </submittedName>
</protein>
<dbReference type="AlphaFoldDB" id="A0AAN6ZPJ6"/>
<name>A0AAN6ZPJ6_9PEZI</name>
<dbReference type="EMBL" id="MU853569">
    <property type="protein sequence ID" value="KAK4145299.1"/>
    <property type="molecule type" value="Genomic_DNA"/>
</dbReference>
<feature type="compositionally biased region" description="Low complexity" evidence="1">
    <location>
        <begin position="63"/>
        <end position="72"/>
    </location>
</feature>
<evidence type="ECO:0000256" key="1">
    <source>
        <dbReference type="SAM" id="MobiDB-lite"/>
    </source>
</evidence>
<evidence type="ECO:0000256" key="2">
    <source>
        <dbReference type="SAM" id="Phobius"/>
    </source>
</evidence>
<sequence>MASQRPESPELGTLERPFVKWCDWCDAMRRYKENGGMTRYPRHSIPRIRKFLVTKIAQDIESQHPQHQPAQQQDDDGNGNDSGGDAGDLVDASLPCIYVPWREEAGLDELVSVAGALEVKTFDIHHGDETAARDRLDVYGVREEFMAAISGGRAGGAGEDDGTALDRMARRVAEDTRLMRTGEWLDLPPSERRYPPEIRADKARLARTDMITRAVAHQRAKMAAARAAGRKEFQWGDSYRSNMKFYRQMVIVLGQVPKDEDEQAWETVVFYFVWFDLRPNGGLEDDDEILEVTVDPIIGSYAILSTGIVVSLGPLMINSFGVEGKIKLKDMKKVT</sequence>
<keyword evidence="2" id="KW-0812">Transmembrane</keyword>
<evidence type="ECO:0000313" key="3">
    <source>
        <dbReference type="EMBL" id="KAK4145299.1"/>
    </source>
</evidence>
<dbReference type="GeneID" id="87816665"/>
<keyword evidence="4" id="KW-1185">Reference proteome</keyword>
<reference evidence="3" key="1">
    <citation type="journal article" date="2023" name="Mol. Phylogenet. Evol.">
        <title>Genome-scale phylogeny and comparative genomics of the fungal order Sordariales.</title>
        <authorList>
            <person name="Hensen N."/>
            <person name="Bonometti L."/>
            <person name="Westerberg I."/>
            <person name="Brannstrom I.O."/>
            <person name="Guillou S."/>
            <person name="Cros-Aarteil S."/>
            <person name="Calhoun S."/>
            <person name="Haridas S."/>
            <person name="Kuo A."/>
            <person name="Mondo S."/>
            <person name="Pangilinan J."/>
            <person name="Riley R."/>
            <person name="LaButti K."/>
            <person name="Andreopoulos B."/>
            <person name="Lipzen A."/>
            <person name="Chen C."/>
            <person name="Yan M."/>
            <person name="Daum C."/>
            <person name="Ng V."/>
            <person name="Clum A."/>
            <person name="Steindorff A."/>
            <person name="Ohm R.A."/>
            <person name="Martin F."/>
            <person name="Silar P."/>
            <person name="Natvig D.O."/>
            <person name="Lalanne C."/>
            <person name="Gautier V."/>
            <person name="Ament-Velasquez S.L."/>
            <person name="Kruys A."/>
            <person name="Hutchinson M.I."/>
            <person name="Powell A.J."/>
            <person name="Barry K."/>
            <person name="Miller A.N."/>
            <person name="Grigoriev I.V."/>
            <person name="Debuchy R."/>
            <person name="Gladieux P."/>
            <person name="Hiltunen Thoren M."/>
            <person name="Johannesson H."/>
        </authorList>
    </citation>
    <scope>NUCLEOTIDE SEQUENCE</scope>
    <source>
        <strain evidence="3">CBS 141.50</strain>
    </source>
</reference>
<dbReference type="Proteomes" id="UP001302676">
    <property type="component" value="Unassembled WGS sequence"/>
</dbReference>
<gene>
    <name evidence="3" type="ORF">C8A04DRAFT_26804</name>
</gene>
<accession>A0AAN6ZPJ6</accession>
<keyword evidence="2" id="KW-1133">Transmembrane helix</keyword>